<accession>A0ABS7QPV0</accession>
<dbReference type="Pfam" id="PF00756">
    <property type="entry name" value="Esterase"/>
    <property type="match status" value="1"/>
</dbReference>
<reference evidence="2 3" key="1">
    <citation type="submission" date="2021-08" db="EMBL/GenBank/DDBJ databases">
        <title>Streptomyces sp. PTM05 isolated from lichen.</title>
        <authorList>
            <person name="Somphong A."/>
            <person name="Phongsopitanun W."/>
            <person name="Tanasupawat S."/>
        </authorList>
    </citation>
    <scope>NUCLEOTIDE SEQUENCE [LARGE SCALE GENOMIC DNA]</scope>
    <source>
        <strain evidence="2 3">Ptm05</strain>
    </source>
</reference>
<dbReference type="Proteomes" id="UP001198565">
    <property type="component" value="Unassembled WGS sequence"/>
</dbReference>
<keyword evidence="3" id="KW-1185">Reference proteome</keyword>
<comment type="caution">
    <text evidence="2">The sequence shown here is derived from an EMBL/GenBank/DDBJ whole genome shotgun (WGS) entry which is preliminary data.</text>
</comment>
<feature type="compositionally biased region" description="Low complexity" evidence="1">
    <location>
        <begin position="62"/>
        <end position="85"/>
    </location>
</feature>
<evidence type="ECO:0000313" key="2">
    <source>
        <dbReference type="EMBL" id="MBY8884958.1"/>
    </source>
</evidence>
<dbReference type="InterPro" id="IPR050583">
    <property type="entry name" value="Mycobacterial_A85_antigen"/>
</dbReference>
<proteinExistence type="predicted"/>
<organism evidence="2 3">
    <name type="scientific">Streptantibioticus parmotrematis</name>
    <dbReference type="NCBI Taxonomy" id="2873249"/>
    <lineage>
        <taxon>Bacteria</taxon>
        <taxon>Bacillati</taxon>
        <taxon>Actinomycetota</taxon>
        <taxon>Actinomycetes</taxon>
        <taxon>Kitasatosporales</taxon>
        <taxon>Streptomycetaceae</taxon>
        <taxon>Streptantibioticus</taxon>
    </lineage>
</organism>
<protein>
    <submittedName>
        <fullName evidence="2">Esterase family protein</fullName>
    </submittedName>
</protein>
<dbReference type="PANTHER" id="PTHR48098">
    <property type="entry name" value="ENTEROCHELIN ESTERASE-RELATED"/>
    <property type="match status" value="1"/>
</dbReference>
<gene>
    <name evidence="2" type="ORF">K7472_08865</name>
</gene>
<dbReference type="SUPFAM" id="SSF53474">
    <property type="entry name" value="alpha/beta-Hydrolases"/>
    <property type="match status" value="1"/>
</dbReference>
<evidence type="ECO:0000256" key="1">
    <source>
        <dbReference type="SAM" id="MobiDB-lite"/>
    </source>
</evidence>
<evidence type="ECO:0000313" key="3">
    <source>
        <dbReference type="Proteomes" id="UP001198565"/>
    </source>
</evidence>
<sequence>MGIRPAAFRISHEEIGPVCVDVRKQDPVERSVKKRWLTVFVALLSLGLIAGCSDQGDPVSFGAPSSSASGAPGGSADTPPAGGASLAQMATGPQATWKVQRTVEAADNTKIAVTTYHGPKSGFTGKVWVWAPPAYFQKENANKGFPVMIALPGGLGYPNNYWFGADLKLQEDFYKWTQEGKALPFIVVMPVLNPDKQYHDCSDIPGSEKMGTWLTEDVPNLVRENFRTLKTRDGWGYMGSSSGGFCSLKSVLQYPDRFKAAIPSGPDIVPDSPLWHGDVAAMRANNPEYLASRLIKKGGPDVYLGFQVGTTEVSDMAQVKKFIKQYGKGPVHTRLQVIGAGEHNAASYTRGMDEGTIQWISEQMQGPST</sequence>
<dbReference type="InterPro" id="IPR000801">
    <property type="entry name" value="Esterase-like"/>
</dbReference>
<dbReference type="InterPro" id="IPR029058">
    <property type="entry name" value="AB_hydrolase_fold"/>
</dbReference>
<dbReference type="EMBL" id="JAINVZ010000004">
    <property type="protein sequence ID" value="MBY8884958.1"/>
    <property type="molecule type" value="Genomic_DNA"/>
</dbReference>
<name>A0ABS7QPV0_9ACTN</name>
<feature type="region of interest" description="Disordered" evidence="1">
    <location>
        <begin position="61"/>
        <end position="87"/>
    </location>
</feature>
<dbReference type="PANTHER" id="PTHR48098:SF1">
    <property type="entry name" value="DIACYLGLYCEROL ACYLTRANSFERASE_MYCOLYLTRANSFERASE AG85A"/>
    <property type="match status" value="1"/>
</dbReference>
<dbReference type="Gene3D" id="3.40.50.1820">
    <property type="entry name" value="alpha/beta hydrolase"/>
    <property type="match status" value="1"/>
</dbReference>